<dbReference type="EMBL" id="WOEY01000086">
    <property type="protein sequence ID" value="NPT43891.1"/>
    <property type="molecule type" value="Genomic_DNA"/>
</dbReference>
<feature type="domain" description="Carboxymuconolactone decarboxylase-like" evidence="1">
    <location>
        <begin position="43"/>
        <end position="95"/>
    </location>
</feature>
<evidence type="ECO:0000259" key="1">
    <source>
        <dbReference type="Pfam" id="PF02627"/>
    </source>
</evidence>
<evidence type="ECO:0000313" key="2">
    <source>
        <dbReference type="EMBL" id="NPT43891.1"/>
    </source>
</evidence>
<dbReference type="RefSeq" id="WP_172313543.1">
    <property type="nucleotide sequence ID" value="NZ_WOEY01000086.1"/>
</dbReference>
<dbReference type="Proteomes" id="UP000652198">
    <property type="component" value="Unassembled WGS sequence"/>
</dbReference>
<accession>A0ABX2BUX5</accession>
<dbReference type="Pfam" id="PF02627">
    <property type="entry name" value="CMD"/>
    <property type="match status" value="1"/>
</dbReference>
<proteinExistence type="predicted"/>
<dbReference type="SUPFAM" id="SSF69118">
    <property type="entry name" value="AhpD-like"/>
    <property type="match status" value="1"/>
</dbReference>
<dbReference type="NCBIfam" id="TIGR00778">
    <property type="entry name" value="ahpD_dom"/>
    <property type="match status" value="1"/>
</dbReference>
<dbReference type="PANTHER" id="PTHR35446">
    <property type="entry name" value="SI:CH211-175M2.5"/>
    <property type="match status" value="1"/>
</dbReference>
<keyword evidence="3" id="KW-1185">Reference proteome</keyword>
<dbReference type="InterPro" id="IPR004675">
    <property type="entry name" value="AhpD_core"/>
</dbReference>
<dbReference type="PANTHER" id="PTHR35446:SF3">
    <property type="entry name" value="CMD DOMAIN-CONTAINING PROTEIN"/>
    <property type="match status" value="1"/>
</dbReference>
<comment type="caution">
    <text evidence="2">The sequence shown here is derived from an EMBL/GenBank/DDBJ whole genome shotgun (WGS) entry which is preliminary data.</text>
</comment>
<name>A0ABX2BUX5_9BURK</name>
<dbReference type="Gene3D" id="1.20.1290.10">
    <property type="entry name" value="AhpD-like"/>
    <property type="match status" value="1"/>
</dbReference>
<dbReference type="InterPro" id="IPR029032">
    <property type="entry name" value="AhpD-like"/>
</dbReference>
<reference evidence="2 3" key="1">
    <citation type="submission" date="2019-11" db="EMBL/GenBank/DDBJ databases">
        <title>Metabolism of dissolved organic matter in forest soils.</title>
        <authorList>
            <person name="Cyle K.T."/>
            <person name="Wilhelm R.C."/>
            <person name="Martinez C.E."/>
        </authorList>
    </citation>
    <scope>NUCLEOTIDE SEQUENCE [LARGE SCALE GENOMIC DNA]</scope>
    <source>
        <strain evidence="2 3">1N</strain>
    </source>
</reference>
<evidence type="ECO:0000313" key="3">
    <source>
        <dbReference type="Proteomes" id="UP000652198"/>
    </source>
</evidence>
<protein>
    <recommendedName>
        <fullName evidence="1">Carboxymuconolactone decarboxylase-like domain-containing protein</fullName>
    </recommendedName>
</protein>
<organism evidence="2 3">
    <name type="scientific">Paraburkholderia solitsugae</name>
    <dbReference type="NCBI Taxonomy" id="2675748"/>
    <lineage>
        <taxon>Bacteria</taxon>
        <taxon>Pseudomonadati</taxon>
        <taxon>Pseudomonadota</taxon>
        <taxon>Betaproteobacteria</taxon>
        <taxon>Burkholderiales</taxon>
        <taxon>Burkholderiaceae</taxon>
        <taxon>Paraburkholderia</taxon>
    </lineage>
</organism>
<gene>
    <name evidence="2" type="ORF">GNZ12_21785</name>
</gene>
<dbReference type="InterPro" id="IPR003779">
    <property type="entry name" value="CMD-like"/>
</dbReference>
<sequence>MSRISVPDVASVTGAVAEVYAQTRKATGGVLPNLFAAVGALSPDVLKVYLNAEGVLGAGSLGTKDLETIKLVVSELTGCDYCVGAHVMLGKMAGLRSVSMSLRHLGVDIQ</sequence>